<dbReference type="InterPro" id="IPR000198">
    <property type="entry name" value="RhoGAP_dom"/>
</dbReference>
<feature type="region of interest" description="Disordered" evidence="2">
    <location>
        <begin position="596"/>
        <end position="618"/>
    </location>
</feature>
<dbReference type="GO" id="GO:0051056">
    <property type="term" value="P:regulation of small GTPase mediated signal transduction"/>
    <property type="evidence" value="ECO:0007669"/>
    <property type="project" value="TreeGrafter"/>
</dbReference>
<dbReference type="PANTHER" id="PTHR14963:SF7">
    <property type="entry name" value="RHO GTPASE-ACTIVATING PROTEIN 19"/>
    <property type="match status" value="1"/>
</dbReference>
<dbReference type="GO" id="GO:0007165">
    <property type="term" value="P:signal transduction"/>
    <property type="evidence" value="ECO:0007669"/>
    <property type="project" value="InterPro"/>
</dbReference>
<dbReference type="InterPro" id="IPR008936">
    <property type="entry name" value="Rho_GTPase_activation_prot"/>
</dbReference>
<evidence type="ECO:0000256" key="1">
    <source>
        <dbReference type="ARBA" id="ARBA00022468"/>
    </source>
</evidence>
<sequence>MSCDNSLSASESKKLAKKLRHEDPEQFQTLVRMHLSFVLDLHTEESDGPPEKARTRQLKWSFVPFSKKIRGPAKETSEGVPLTKEVISQIYVLIDFLSKEENVCQEGIFRRSGKVTRQQELKLLLTQGAKLNLEEGKYSVHDVASVLKSFLSELPEPVLTEAYYPAYCQIAELCQREAGAKARVLRSLRLLFLLLPYENRRLLKSILRLLHLTANHVATNRMSSQNLATLFTPHLICPRKLSPEVFHNTAQNLSCIVSFMITECTGIFEVPKELATDIKAYWDRRRLTPNHFLERSISESTAANTVFSFVDRERTAQENVVNPTETALAQLYAHIQSLPESHKKKRLIKQFNKENGQGTPRTKSIGDSIKKHIFCKNVKLKSLHEFAQLKNGLNCNDCFLKTPDQKILQSNKLRIDNNIRTMRGEIRRDSTSSDEELLEDKFINKKDDEEDIDNAAIDDNQSGTSSPLPGNMTPGNVKHQQVPHHQTSTPACQQPCTPSLPQHDDMSPITRSAQRMPKAMQEAMITPRSRKPVVALSGSNLCHLGNSANWTTKELSWGNSEESKQKQETEEDDSLTSPFKDYLFSRSVLTASPVDLSFSSRTGDYDPSTSNTTDTEGPLSQSLLYFLDGGSPPSPLSSGSDLLMNRKIKRQHPSDTDGINVKRTMIDSASDSSSVDLAPSVRVVTETSL</sequence>
<comment type="caution">
    <text evidence="4">The sequence shown here is derived from an EMBL/GenBank/DDBJ whole genome shotgun (WGS) entry which is preliminary data.</text>
</comment>
<gene>
    <name evidence="4" type="ORF">O3M35_006718</name>
</gene>
<dbReference type="Gene3D" id="1.10.555.10">
    <property type="entry name" value="Rho GTPase activation protein"/>
    <property type="match status" value="1"/>
</dbReference>
<evidence type="ECO:0000313" key="5">
    <source>
        <dbReference type="Proteomes" id="UP001461498"/>
    </source>
</evidence>
<organism evidence="4 5">
    <name type="scientific">Rhynocoris fuscipes</name>
    <dbReference type="NCBI Taxonomy" id="488301"/>
    <lineage>
        <taxon>Eukaryota</taxon>
        <taxon>Metazoa</taxon>
        <taxon>Ecdysozoa</taxon>
        <taxon>Arthropoda</taxon>
        <taxon>Hexapoda</taxon>
        <taxon>Insecta</taxon>
        <taxon>Pterygota</taxon>
        <taxon>Neoptera</taxon>
        <taxon>Paraneoptera</taxon>
        <taxon>Hemiptera</taxon>
        <taxon>Heteroptera</taxon>
        <taxon>Panheteroptera</taxon>
        <taxon>Cimicomorpha</taxon>
        <taxon>Reduviidae</taxon>
        <taxon>Harpactorinae</taxon>
        <taxon>Harpactorini</taxon>
        <taxon>Rhynocoris</taxon>
    </lineage>
</organism>
<dbReference type="AlphaFoldDB" id="A0AAW1DEE0"/>
<dbReference type="Proteomes" id="UP001461498">
    <property type="component" value="Unassembled WGS sequence"/>
</dbReference>
<evidence type="ECO:0000313" key="4">
    <source>
        <dbReference type="EMBL" id="KAK9509391.1"/>
    </source>
</evidence>
<keyword evidence="5" id="KW-1185">Reference proteome</keyword>
<proteinExistence type="predicted"/>
<accession>A0AAW1DEE0</accession>
<evidence type="ECO:0000256" key="2">
    <source>
        <dbReference type="SAM" id="MobiDB-lite"/>
    </source>
</evidence>
<feature type="compositionally biased region" description="Polar residues" evidence="2">
    <location>
        <begin position="597"/>
        <end position="618"/>
    </location>
</feature>
<feature type="region of interest" description="Disordered" evidence="2">
    <location>
        <begin position="555"/>
        <end position="575"/>
    </location>
</feature>
<reference evidence="4 5" key="1">
    <citation type="submission" date="2022-12" db="EMBL/GenBank/DDBJ databases">
        <title>Chromosome-level genome assembly of true bugs.</title>
        <authorList>
            <person name="Ma L."/>
            <person name="Li H."/>
        </authorList>
    </citation>
    <scope>NUCLEOTIDE SEQUENCE [LARGE SCALE GENOMIC DNA]</scope>
    <source>
        <strain evidence="4">Lab_2022b</strain>
    </source>
</reference>
<protein>
    <recommendedName>
        <fullName evidence="3">Rho-GAP domain-containing protein</fullName>
    </recommendedName>
</protein>
<dbReference type="EMBL" id="JAPXFL010000003">
    <property type="protein sequence ID" value="KAK9509391.1"/>
    <property type="molecule type" value="Genomic_DNA"/>
</dbReference>
<name>A0AAW1DEE0_9HEMI</name>
<keyword evidence="1" id="KW-0343">GTPase activation</keyword>
<dbReference type="Pfam" id="PF00620">
    <property type="entry name" value="RhoGAP"/>
    <property type="match status" value="1"/>
</dbReference>
<dbReference type="SMART" id="SM00324">
    <property type="entry name" value="RhoGAP"/>
    <property type="match status" value="1"/>
</dbReference>
<feature type="compositionally biased region" description="Polar residues" evidence="2">
    <location>
        <begin position="483"/>
        <end position="500"/>
    </location>
</feature>
<dbReference type="PANTHER" id="PTHR14963">
    <property type="entry name" value="RHO GTPASE ACTIVATING PROTEIN 18,19-RELATED"/>
    <property type="match status" value="1"/>
</dbReference>
<dbReference type="GO" id="GO:0005737">
    <property type="term" value="C:cytoplasm"/>
    <property type="evidence" value="ECO:0007669"/>
    <property type="project" value="TreeGrafter"/>
</dbReference>
<dbReference type="SUPFAM" id="SSF48350">
    <property type="entry name" value="GTPase activation domain, GAP"/>
    <property type="match status" value="1"/>
</dbReference>
<feature type="region of interest" description="Disordered" evidence="2">
    <location>
        <begin position="444"/>
        <end position="515"/>
    </location>
</feature>
<dbReference type="PROSITE" id="PS50238">
    <property type="entry name" value="RHOGAP"/>
    <property type="match status" value="1"/>
</dbReference>
<dbReference type="GO" id="GO:0005096">
    <property type="term" value="F:GTPase activator activity"/>
    <property type="evidence" value="ECO:0007669"/>
    <property type="project" value="UniProtKB-KW"/>
</dbReference>
<feature type="domain" description="Rho-GAP" evidence="3">
    <location>
        <begin position="80"/>
        <end position="268"/>
    </location>
</feature>
<evidence type="ECO:0000259" key="3">
    <source>
        <dbReference type="PROSITE" id="PS50238"/>
    </source>
</evidence>